<accession>A0A814F317</accession>
<sequence>MSTTKKSKKLTKNQIQAILNTDYIRQHLIQVGLIDNRGNIIPRDDDQHRSRQRYVSNNKQNRLLSARYTTDASTPGRSLNTNESNSNRSSNYNSNDQLKQANKSQNSARSPSSNQRPCVQNVLLRRTASPNIMPVGERCVVTMMYFGPELNVEYDRKQFEPNGDEIVVMQQHCGGENLVVFKGFVNPNDMLSFESARHMDYPFALTCYINGAIYNRLSVCCESRCKGFKRIGGKHGFFGIIDIQKEKPCRRCRFEQRMKKLIEEDEKKSPSRRQKSNTASRSRSKSATARTKNSAAPNTPTKNSKPNTNRKSTSQSTTNSKATVRRSSDPDSIESETSNPKTIPKITTTRASDPEPTESDESSEKTINFHTKKLTESGTTSSKPVSAQTSNPKSNTEDNSNKEPIALLKNAPPPTVNRTSSLESTESGPTSPELRNTRTKNSARISNLRSAESDTTNPKPVSVQTSNPKSNTEDNSNKEPIALLKNAPPPTVNRTSSLESIGSDPRSPEQRNSRPTNSARILSLRSPESNTTNPKPISVQTSNPKSNTEDNSNKELIVLLKNAPPPTIRRTSSLDSIESGPKSPEPMNSRTTNSAQMSSPRSVESDISSPEPVVARKSNFRAPKARKQRPEITESDLSIPDVSSESESPTTFSSNHPPTSTSSSHPFSSNLEKPGEKNHQTILSRYNNKQNEASSSDTSEIRRNQHQKWSTSYERHNYKDDISSVDGSDDELKEMFSTTDRQSNRKFLTHPFPTQHYRRAYLAYYEWILYHLNLKSKFELTSSQKELQGKKLAELISVCNNTCKNKLSNELYFTSNFYETVHMSRSIRLLIGVHGAGLSNTIFMRPGTILYELNPYGCRELSFNFRRWVEVINLQHALWIPAVKQNDICQRGDSVTVNVKDIIDEVKNLLKNELAYRNGYIKQILDIMDDISVIDHPPSKYKNILS</sequence>
<feature type="compositionally biased region" description="Polar residues" evidence="1">
    <location>
        <begin position="689"/>
        <end position="698"/>
    </location>
</feature>
<feature type="region of interest" description="Disordered" evidence="1">
    <location>
        <begin position="38"/>
        <end position="118"/>
    </location>
</feature>
<dbReference type="GO" id="GO:0016757">
    <property type="term" value="F:glycosyltransferase activity"/>
    <property type="evidence" value="ECO:0007669"/>
    <property type="project" value="InterPro"/>
</dbReference>
<dbReference type="Pfam" id="PF15257">
    <property type="entry name" value="DUF4590"/>
    <property type="match status" value="1"/>
</dbReference>
<dbReference type="EMBL" id="CAJNOM010000070">
    <property type="protein sequence ID" value="CAF0977301.1"/>
    <property type="molecule type" value="Genomic_DNA"/>
</dbReference>
<proteinExistence type="predicted"/>
<dbReference type="InterPro" id="IPR049625">
    <property type="entry name" value="Glyco_transf_61_cat"/>
</dbReference>
<protein>
    <submittedName>
        <fullName evidence="4">Uncharacterized protein</fullName>
    </submittedName>
</protein>
<feature type="compositionally biased region" description="Polar residues" evidence="1">
    <location>
        <begin position="96"/>
        <end position="118"/>
    </location>
</feature>
<evidence type="ECO:0000313" key="5">
    <source>
        <dbReference type="Proteomes" id="UP000663832"/>
    </source>
</evidence>
<feature type="region of interest" description="Disordered" evidence="1">
    <location>
        <begin position="689"/>
        <end position="709"/>
    </location>
</feature>
<organism evidence="4 5">
    <name type="scientific">Adineta steineri</name>
    <dbReference type="NCBI Taxonomy" id="433720"/>
    <lineage>
        <taxon>Eukaryota</taxon>
        <taxon>Metazoa</taxon>
        <taxon>Spiralia</taxon>
        <taxon>Gnathifera</taxon>
        <taxon>Rotifera</taxon>
        <taxon>Eurotatoria</taxon>
        <taxon>Bdelloidea</taxon>
        <taxon>Adinetida</taxon>
        <taxon>Adinetidae</taxon>
        <taxon>Adineta</taxon>
    </lineage>
</organism>
<feature type="compositionally biased region" description="Polar residues" evidence="1">
    <location>
        <begin position="513"/>
        <end position="546"/>
    </location>
</feature>
<dbReference type="InterPro" id="IPR027962">
    <property type="entry name" value="ERICH3"/>
</dbReference>
<keyword evidence="5" id="KW-1185">Reference proteome</keyword>
<feature type="compositionally biased region" description="Low complexity" evidence="1">
    <location>
        <begin position="276"/>
        <end position="314"/>
    </location>
</feature>
<dbReference type="PANTHER" id="PTHR23034:SF2">
    <property type="entry name" value="GLUTAMATE-RICH PROTEIN 3"/>
    <property type="match status" value="1"/>
</dbReference>
<feature type="compositionally biased region" description="Polar residues" evidence="1">
    <location>
        <begin position="586"/>
        <end position="608"/>
    </location>
</feature>
<feature type="compositionally biased region" description="Polar residues" evidence="1">
    <location>
        <begin position="335"/>
        <end position="351"/>
    </location>
</feature>
<evidence type="ECO:0000313" key="4">
    <source>
        <dbReference type="EMBL" id="CAF0977301.1"/>
    </source>
</evidence>
<feature type="compositionally biased region" description="Polar residues" evidence="1">
    <location>
        <begin position="376"/>
        <end position="394"/>
    </location>
</feature>
<feature type="region of interest" description="Disordered" evidence="1">
    <location>
        <begin position="263"/>
        <end position="677"/>
    </location>
</feature>
<evidence type="ECO:0000259" key="2">
    <source>
        <dbReference type="Pfam" id="PF04577"/>
    </source>
</evidence>
<dbReference type="Proteomes" id="UP000663832">
    <property type="component" value="Unassembled WGS sequence"/>
</dbReference>
<evidence type="ECO:0000259" key="3">
    <source>
        <dbReference type="Pfam" id="PF15257"/>
    </source>
</evidence>
<dbReference type="Pfam" id="PF04577">
    <property type="entry name" value="Glyco_transf_61"/>
    <property type="match status" value="1"/>
</dbReference>
<dbReference type="OrthoDB" id="120976at2759"/>
<feature type="compositionally biased region" description="Polar residues" evidence="1">
    <location>
        <begin position="416"/>
        <end position="470"/>
    </location>
</feature>
<gene>
    <name evidence="4" type="ORF">QVE165_LOCUS13667</name>
</gene>
<feature type="compositionally biased region" description="Low complexity" evidence="1">
    <location>
        <begin position="78"/>
        <end position="95"/>
    </location>
</feature>
<feature type="domain" description="Glycosyltransferase 61 catalytic" evidence="2">
    <location>
        <begin position="793"/>
        <end position="850"/>
    </location>
</feature>
<dbReference type="AlphaFoldDB" id="A0A814F317"/>
<feature type="compositionally biased region" description="Low complexity" evidence="1">
    <location>
        <begin position="643"/>
        <end position="670"/>
    </location>
</feature>
<name>A0A814F317_9BILA</name>
<feature type="compositionally biased region" description="Polar residues" evidence="1">
    <location>
        <begin position="53"/>
        <end position="77"/>
    </location>
</feature>
<evidence type="ECO:0000256" key="1">
    <source>
        <dbReference type="SAM" id="MobiDB-lite"/>
    </source>
</evidence>
<comment type="caution">
    <text evidence="4">The sequence shown here is derived from an EMBL/GenBank/DDBJ whole genome shotgun (WGS) entry which is preliminary data.</text>
</comment>
<reference evidence="4" key="1">
    <citation type="submission" date="2021-02" db="EMBL/GenBank/DDBJ databases">
        <authorList>
            <person name="Nowell W R."/>
        </authorList>
    </citation>
    <scope>NUCLEOTIDE SEQUENCE</scope>
</reference>
<dbReference type="InterPro" id="IPR048257">
    <property type="entry name" value="DUF4590"/>
</dbReference>
<feature type="domain" description="DUF4590" evidence="3">
    <location>
        <begin position="162"/>
        <end position="263"/>
    </location>
</feature>
<dbReference type="PANTHER" id="PTHR23034">
    <property type="entry name" value="GLUTAMATE-RICH PROTEIN 3"/>
    <property type="match status" value="1"/>
</dbReference>